<dbReference type="Gene3D" id="2.60.200.20">
    <property type="match status" value="1"/>
</dbReference>
<dbReference type="CDD" id="cd07302">
    <property type="entry name" value="CHD"/>
    <property type="match status" value="1"/>
</dbReference>
<evidence type="ECO:0000259" key="1">
    <source>
        <dbReference type="PROSITE" id="PS50006"/>
    </source>
</evidence>
<dbReference type="PANTHER" id="PTHR43081">
    <property type="entry name" value="ADENYLATE CYCLASE, TERMINAL-DIFFERENTIATION SPECIFIC-RELATED"/>
    <property type="match status" value="1"/>
</dbReference>
<name>A0A2S0MG05_9BURK</name>
<evidence type="ECO:0000313" key="3">
    <source>
        <dbReference type="EMBL" id="AVO34800.1"/>
    </source>
</evidence>
<dbReference type="AlphaFoldDB" id="A0A2S0MG05"/>
<dbReference type="InterPro" id="IPR008984">
    <property type="entry name" value="SMAD_FHA_dom_sf"/>
</dbReference>
<dbReference type="PROSITE" id="PS50125">
    <property type="entry name" value="GUANYLATE_CYCLASE_2"/>
    <property type="match status" value="1"/>
</dbReference>
<dbReference type="InterPro" id="IPR050697">
    <property type="entry name" value="Adenylyl/Guanylyl_Cyclase_3/4"/>
</dbReference>
<sequence length="339" mass="36122">MNLAQTMVFVDLAGSTSTFEALDNAQVADVVTKVTQWIHRVVEAHDGRTVKFLGDGVLAQFKDGGKAIQAAVFLQQNHTERLRKWPEPLRMGLKIGIATGAVIEMAGDAYGDAVNLASRLSDMAGEHGIWTSESVISTLNARTSSGPLGPQDAHVSGLDGIRYRALGVVPVRGLAQPQSVFQIEWSEDVTTDLMTVQALLQSEGSNAQAEDQPQTEIALAWLGFSKTFVLGSGPLTIGRIPDCDFVVGDQRVSRVHARIEQVSNSVVVTDLSSFGTWVRFSDNPATDIALRRNECLLYGAGEISLGSGFDDFSAPVAAFRVVSLAKGASSPAATARHAA</sequence>
<dbReference type="SMART" id="SM00240">
    <property type="entry name" value="FHA"/>
    <property type="match status" value="1"/>
</dbReference>
<proteinExistence type="predicted"/>
<dbReference type="InterPro" id="IPR001054">
    <property type="entry name" value="A/G_cyclase"/>
</dbReference>
<accession>A0A2S0MG05</accession>
<evidence type="ECO:0000259" key="2">
    <source>
        <dbReference type="PROSITE" id="PS50125"/>
    </source>
</evidence>
<feature type="domain" description="Guanylate cyclase" evidence="2">
    <location>
        <begin position="6"/>
        <end position="121"/>
    </location>
</feature>
<dbReference type="GO" id="GO:0009190">
    <property type="term" value="P:cyclic nucleotide biosynthetic process"/>
    <property type="evidence" value="ECO:0007669"/>
    <property type="project" value="InterPro"/>
</dbReference>
<dbReference type="EMBL" id="CP027666">
    <property type="protein sequence ID" value="AVO34800.1"/>
    <property type="molecule type" value="Genomic_DNA"/>
</dbReference>
<dbReference type="KEGG" id="otk:C6570_11585"/>
<dbReference type="Pfam" id="PF00498">
    <property type="entry name" value="FHA"/>
    <property type="match status" value="1"/>
</dbReference>
<dbReference type="CDD" id="cd00060">
    <property type="entry name" value="FHA"/>
    <property type="match status" value="1"/>
</dbReference>
<dbReference type="InterPro" id="IPR029787">
    <property type="entry name" value="Nucleotide_cyclase"/>
</dbReference>
<protein>
    <submittedName>
        <fullName evidence="3">Adenylate/guanylate cyclase domain-containing protein</fullName>
    </submittedName>
</protein>
<dbReference type="GO" id="GO:0004016">
    <property type="term" value="F:adenylate cyclase activity"/>
    <property type="evidence" value="ECO:0007669"/>
    <property type="project" value="UniProtKB-ARBA"/>
</dbReference>
<dbReference type="InterPro" id="IPR000253">
    <property type="entry name" value="FHA_dom"/>
</dbReference>
<feature type="domain" description="FHA" evidence="1">
    <location>
        <begin position="235"/>
        <end position="278"/>
    </location>
</feature>
<dbReference type="OrthoDB" id="9801841at2"/>
<gene>
    <name evidence="3" type="ORF">C6570_11585</name>
</gene>
<reference evidence="3 4" key="1">
    <citation type="submission" date="2018-03" db="EMBL/GenBank/DDBJ databases">
        <title>Genome sequencing of Ottowia sp.</title>
        <authorList>
            <person name="Kim S.-J."/>
            <person name="Heo J."/>
            <person name="Kwon S.-W."/>
        </authorList>
    </citation>
    <scope>NUCLEOTIDE SEQUENCE [LARGE SCALE GENOMIC DNA]</scope>
    <source>
        <strain evidence="3 4">KADR8-3</strain>
    </source>
</reference>
<organism evidence="3 4">
    <name type="scientific">Ottowia oryzae</name>
    <dbReference type="NCBI Taxonomy" id="2109914"/>
    <lineage>
        <taxon>Bacteria</taxon>
        <taxon>Pseudomonadati</taxon>
        <taxon>Pseudomonadota</taxon>
        <taxon>Betaproteobacteria</taxon>
        <taxon>Burkholderiales</taxon>
        <taxon>Comamonadaceae</taxon>
        <taxon>Ottowia</taxon>
    </lineage>
</organism>
<dbReference type="PANTHER" id="PTHR43081:SF1">
    <property type="entry name" value="ADENYLATE CYCLASE, TERMINAL-DIFFERENTIATION SPECIFIC"/>
    <property type="match status" value="1"/>
</dbReference>
<dbReference type="RefSeq" id="WP_106703350.1">
    <property type="nucleotide sequence ID" value="NZ_CP027666.1"/>
</dbReference>
<dbReference type="Proteomes" id="UP000239709">
    <property type="component" value="Chromosome"/>
</dbReference>
<dbReference type="Pfam" id="PF00211">
    <property type="entry name" value="Guanylate_cyc"/>
    <property type="match status" value="1"/>
</dbReference>
<dbReference type="SUPFAM" id="SSF55073">
    <property type="entry name" value="Nucleotide cyclase"/>
    <property type="match status" value="1"/>
</dbReference>
<evidence type="ECO:0000313" key="4">
    <source>
        <dbReference type="Proteomes" id="UP000239709"/>
    </source>
</evidence>
<dbReference type="GO" id="GO:0035556">
    <property type="term" value="P:intracellular signal transduction"/>
    <property type="evidence" value="ECO:0007669"/>
    <property type="project" value="InterPro"/>
</dbReference>
<keyword evidence="4" id="KW-1185">Reference proteome</keyword>
<dbReference type="PROSITE" id="PS50006">
    <property type="entry name" value="FHA_DOMAIN"/>
    <property type="match status" value="1"/>
</dbReference>
<dbReference type="SUPFAM" id="SSF49879">
    <property type="entry name" value="SMAD/FHA domain"/>
    <property type="match status" value="1"/>
</dbReference>
<dbReference type="Gene3D" id="3.30.70.1230">
    <property type="entry name" value="Nucleotide cyclase"/>
    <property type="match status" value="1"/>
</dbReference>